<sequence>MWEKGINPDVVICNCIIDHLCFKKKIPEALEIFGEMNDRRCQADVATYNTLIKHLCKIKRMEKVYELLDEMEAKGCSPNNRTYSYILKMTEKPKDVIALMQRMEDSGVKLDSDTYNLILNLYVNWKYEKGVQQVWDEMERSGSGPDQRSFTIMVHGFHSQGKLDEALQYYTTMKSRGMIPEPRTRILVKAIYMKKDRPDAEESASKYDREESKTGFAIKTIPCSESLTDRSCFCNPNRGCWAHRFMG</sequence>
<feature type="repeat" description="PPR" evidence="4">
    <location>
        <begin position="146"/>
        <end position="180"/>
    </location>
</feature>
<proteinExistence type="inferred from homology"/>
<name>A0A0A9CT56_ARUDO</name>
<dbReference type="EMBL" id="GBRH01219104">
    <property type="protein sequence ID" value="JAD78791.1"/>
    <property type="molecule type" value="Transcribed_RNA"/>
</dbReference>
<dbReference type="InterPro" id="IPR011990">
    <property type="entry name" value="TPR-like_helical_dom_sf"/>
</dbReference>
<evidence type="ECO:0000313" key="5">
    <source>
        <dbReference type="EMBL" id="JAD78791.1"/>
    </source>
</evidence>
<dbReference type="Gene3D" id="1.25.40.10">
    <property type="entry name" value="Tetratricopeptide repeat domain"/>
    <property type="match status" value="2"/>
</dbReference>
<protein>
    <recommendedName>
        <fullName evidence="6">Pentacotripeptide-repeat region of PRORP domain-containing protein</fullName>
    </recommendedName>
</protein>
<evidence type="ECO:0000256" key="1">
    <source>
        <dbReference type="ARBA" id="ARBA00007626"/>
    </source>
</evidence>
<dbReference type="PANTHER" id="PTHR47939:SF13">
    <property type="entry name" value="OS03G0201400 PROTEIN"/>
    <property type="match status" value="1"/>
</dbReference>
<dbReference type="Pfam" id="PF13812">
    <property type="entry name" value="PPR_3"/>
    <property type="match status" value="1"/>
</dbReference>
<feature type="repeat" description="PPR" evidence="4">
    <location>
        <begin position="44"/>
        <end position="78"/>
    </location>
</feature>
<feature type="repeat" description="PPR" evidence="4">
    <location>
        <begin position="111"/>
        <end position="145"/>
    </location>
</feature>
<dbReference type="AlphaFoldDB" id="A0A0A9CT56"/>
<evidence type="ECO:0000256" key="2">
    <source>
        <dbReference type="ARBA" id="ARBA00022737"/>
    </source>
</evidence>
<keyword evidence="2" id="KW-0677">Repeat</keyword>
<organism evidence="5">
    <name type="scientific">Arundo donax</name>
    <name type="common">Giant reed</name>
    <name type="synonym">Donax arundinaceus</name>
    <dbReference type="NCBI Taxonomy" id="35708"/>
    <lineage>
        <taxon>Eukaryota</taxon>
        <taxon>Viridiplantae</taxon>
        <taxon>Streptophyta</taxon>
        <taxon>Embryophyta</taxon>
        <taxon>Tracheophyta</taxon>
        <taxon>Spermatophyta</taxon>
        <taxon>Magnoliopsida</taxon>
        <taxon>Liliopsida</taxon>
        <taxon>Poales</taxon>
        <taxon>Poaceae</taxon>
        <taxon>PACMAD clade</taxon>
        <taxon>Arundinoideae</taxon>
        <taxon>Arundineae</taxon>
        <taxon>Arundo</taxon>
    </lineage>
</organism>
<evidence type="ECO:0000256" key="3">
    <source>
        <dbReference type="ARBA" id="ARBA00022946"/>
    </source>
</evidence>
<accession>A0A0A9CT56</accession>
<dbReference type="NCBIfam" id="TIGR00756">
    <property type="entry name" value="PPR"/>
    <property type="match status" value="3"/>
</dbReference>
<dbReference type="PROSITE" id="PS51375">
    <property type="entry name" value="PPR"/>
    <property type="match status" value="4"/>
</dbReference>
<dbReference type="InterPro" id="IPR002885">
    <property type="entry name" value="PPR_rpt"/>
</dbReference>
<dbReference type="InterPro" id="IPR050667">
    <property type="entry name" value="PPR-containing_protein"/>
</dbReference>
<feature type="repeat" description="PPR" evidence="4">
    <location>
        <begin position="9"/>
        <end position="43"/>
    </location>
</feature>
<reference evidence="5" key="2">
    <citation type="journal article" date="2015" name="Data Brief">
        <title>Shoot transcriptome of the giant reed, Arundo donax.</title>
        <authorList>
            <person name="Barrero R.A."/>
            <person name="Guerrero F.D."/>
            <person name="Moolhuijzen P."/>
            <person name="Goolsby J.A."/>
            <person name="Tidwell J."/>
            <person name="Bellgard S.E."/>
            <person name="Bellgard M.I."/>
        </authorList>
    </citation>
    <scope>NUCLEOTIDE SEQUENCE</scope>
    <source>
        <tissue evidence="5">Shoot tissue taken approximately 20 cm above the soil surface</tissue>
    </source>
</reference>
<evidence type="ECO:0000256" key="4">
    <source>
        <dbReference type="PROSITE-ProRule" id="PRU00708"/>
    </source>
</evidence>
<evidence type="ECO:0008006" key="6">
    <source>
        <dbReference type="Google" id="ProtNLM"/>
    </source>
</evidence>
<keyword evidence="3" id="KW-0809">Transit peptide</keyword>
<dbReference type="Pfam" id="PF01535">
    <property type="entry name" value="PPR"/>
    <property type="match status" value="1"/>
</dbReference>
<reference evidence="5" key="1">
    <citation type="submission" date="2014-09" db="EMBL/GenBank/DDBJ databases">
        <authorList>
            <person name="Magalhaes I.L.F."/>
            <person name="Oliveira U."/>
            <person name="Santos F.R."/>
            <person name="Vidigal T.H.D.A."/>
            <person name="Brescovit A.D."/>
            <person name="Santos A.J."/>
        </authorList>
    </citation>
    <scope>NUCLEOTIDE SEQUENCE</scope>
    <source>
        <tissue evidence="5">Shoot tissue taken approximately 20 cm above the soil surface</tissue>
    </source>
</reference>
<dbReference type="PANTHER" id="PTHR47939">
    <property type="entry name" value="MEMBRANE-ASSOCIATED SALT-INDUCIBLE PROTEIN-LIKE"/>
    <property type="match status" value="1"/>
</dbReference>
<comment type="similarity">
    <text evidence="1">Belongs to the PPR family. P subfamily.</text>
</comment>
<dbReference type="Pfam" id="PF13041">
    <property type="entry name" value="PPR_2"/>
    <property type="match status" value="1"/>
</dbReference>